<evidence type="ECO:0000313" key="2">
    <source>
        <dbReference type="Proteomes" id="UP000239576"/>
    </source>
</evidence>
<protein>
    <recommendedName>
        <fullName evidence="3">CopG family transcriptional regulator</fullName>
    </recommendedName>
</protein>
<dbReference type="RefSeq" id="WP_106260514.1">
    <property type="nucleotide sequence ID" value="NZ_CAWNSW010000054.1"/>
</dbReference>
<evidence type="ECO:0000313" key="1">
    <source>
        <dbReference type="EMBL" id="PSB24035.1"/>
    </source>
</evidence>
<evidence type="ECO:0008006" key="3">
    <source>
        <dbReference type="Google" id="ProtNLM"/>
    </source>
</evidence>
<comment type="caution">
    <text evidence="1">The sequence shown here is derived from an EMBL/GenBank/DDBJ whole genome shotgun (WGS) entry which is preliminary data.</text>
</comment>
<dbReference type="EMBL" id="PVWK01000155">
    <property type="protein sequence ID" value="PSB24035.1"/>
    <property type="molecule type" value="Genomic_DNA"/>
</dbReference>
<reference evidence="1 2" key="2">
    <citation type="submission" date="2018-03" db="EMBL/GenBank/DDBJ databases">
        <title>The ancient ancestry and fast evolution of plastids.</title>
        <authorList>
            <person name="Moore K.R."/>
            <person name="Magnabosco C."/>
            <person name="Momper L."/>
            <person name="Gold D.A."/>
            <person name="Bosak T."/>
            <person name="Fournier G.P."/>
        </authorList>
    </citation>
    <scope>NUCLEOTIDE SEQUENCE [LARGE SCALE GENOMIC DNA]</scope>
    <source>
        <strain evidence="1 2">ULC18</strain>
    </source>
</reference>
<name>A0A2T1DU74_9CYAN</name>
<proteinExistence type="predicted"/>
<reference evidence="2" key="1">
    <citation type="submission" date="2018-02" db="EMBL/GenBank/DDBJ databases">
        <authorList>
            <person name="Moore K."/>
            <person name="Momper L."/>
        </authorList>
    </citation>
    <scope>NUCLEOTIDE SEQUENCE [LARGE SCALE GENOMIC DNA]</scope>
    <source>
        <strain evidence="2">ULC18</strain>
    </source>
</reference>
<organism evidence="1 2">
    <name type="scientific">Stenomitos frigidus ULC18</name>
    <dbReference type="NCBI Taxonomy" id="2107698"/>
    <lineage>
        <taxon>Bacteria</taxon>
        <taxon>Bacillati</taxon>
        <taxon>Cyanobacteriota</taxon>
        <taxon>Cyanophyceae</taxon>
        <taxon>Leptolyngbyales</taxon>
        <taxon>Leptolyngbyaceae</taxon>
        <taxon>Stenomitos</taxon>
    </lineage>
</organism>
<gene>
    <name evidence="1" type="ORF">C7B82_28660</name>
</gene>
<dbReference type="Proteomes" id="UP000239576">
    <property type="component" value="Unassembled WGS sequence"/>
</dbReference>
<dbReference type="AlphaFoldDB" id="A0A2T1DU74"/>
<accession>A0A2T1DU74</accession>
<sequence>MARKKKTELRLYVMPNLDRLLKTLSGLSDQTVSSIVEDTLRDGLPQRYKGLMETHNLGKLLEDEDEA</sequence>
<keyword evidence="2" id="KW-1185">Reference proteome</keyword>
<dbReference type="OrthoDB" id="583043at2"/>